<gene>
    <name evidence="1" type="ORF">HNP25_003495</name>
</gene>
<evidence type="ECO:0000313" key="2">
    <source>
        <dbReference type="Proteomes" id="UP000524404"/>
    </source>
</evidence>
<name>A0A841ENL6_9BACT</name>
<comment type="caution">
    <text evidence="1">The sequence shown here is derived from an EMBL/GenBank/DDBJ whole genome shotgun (WGS) entry which is preliminary data.</text>
</comment>
<proteinExistence type="predicted"/>
<accession>A0A841ENL6</accession>
<sequence length="153" mass="16832">MENRIAFSLTEAEETQLTQHLLAIVQIIQPKSIVLSANDISGLAKMADGNLPFTEKAIGYMATAPQFKPPFVDASDAEIDLEAYKISKHFLIYALQISKSIGDISLLSGSEAYEAALAYYKNVKFHADAKQPGAKEIYDDLSKRFVGFRGKKA</sequence>
<dbReference type="RefSeq" id="WP_184136097.1">
    <property type="nucleotide sequence ID" value="NZ_JACHKT010000030.1"/>
</dbReference>
<dbReference type="AlphaFoldDB" id="A0A841ENL6"/>
<dbReference type="Proteomes" id="UP000524404">
    <property type="component" value="Unassembled WGS sequence"/>
</dbReference>
<protein>
    <submittedName>
        <fullName evidence="1">Uncharacterized protein</fullName>
    </submittedName>
</protein>
<dbReference type="EMBL" id="JACHKT010000030">
    <property type="protein sequence ID" value="MBB6004825.1"/>
    <property type="molecule type" value="Genomic_DNA"/>
</dbReference>
<evidence type="ECO:0000313" key="1">
    <source>
        <dbReference type="EMBL" id="MBB6004825.1"/>
    </source>
</evidence>
<keyword evidence="2" id="KW-1185">Reference proteome</keyword>
<organism evidence="1 2">
    <name type="scientific">Arcicella rosea</name>
    <dbReference type="NCBI Taxonomy" id="502909"/>
    <lineage>
        <taxon>Bacteria</taxon>
        <taxon>Pseudomonadati</taxon>
        <taxon>Bacteroidota</taxon>
        <taxon>Cytophagia</taxon>
        <taxon>Cytophagales</taxon>
        <taxon>Flectobacillaceae</taxon>
        <taxon>Arcicella</taxon>
    </lineage>
</organism>
<reference evidence="1 2" key="1">
    <citation type="submission" date="2020-08" db="EMBL/GenBank/DDBJ databases">
        <title>Functional genomics of gut bacteria from endangered species of beetles.</title>
        <authorList>
            <person name="Carlos-Shanley C."/>
        </authorList>
    </citation>
    <scope>NUCLEOTIDE SEQUENCE [LARGE SCALE GENOMIC DNA]</scope>
    <source>
        <strain evidence="1 2">S00070</strain>
    </source>
</reference>